<dbReference type="Proteomes" id="UP000253501">
    <property type="component" value="Unassembled WGS sequence"/>
</dbReference>
<keyword evidence="1" id="KW-0732">Signal</keyword>
<accession>A0A367PPQ3</accession>
<dbReference type="Pfam" id="PF00497">
    <property type="entry name" value="SBP_bac_3"/>
    <property type="match status" value="1"/>
</dbReference>
<dbReference type="InterPro" id="IPR001638">
    <property type="entry name" value="Solute-binding_3/MltF_N"/>
</dbReference>
<protein>
    <recommendedName>
        <fullName evidence="2">Solute-binding protein family 3/N-terminal domain-containing protein</fullName>
    </recommendedName>
</protein>
<dbReference type="PANTHER" id="PTHR35936">
    <property type="entry name" value="MEMBRANE-BOUND LYTIC MUREIN TRANSGLYCOSYLASE F"/>
    <property type="match status" value="1"/>
</dbReference>
<comment type="caution">
    <text evidence="3">The sequence shown here is derived from an EMBL/GenBank/DDBJ whole genome shotgun (WGS) entry which is preliminary data.</text>
</comment>
<feature type="domain" description="Solute-binding protein family 3/N-terminal" evidence="2">
    <location>
        <begin position="79"/>
        <end position="290"/>
    </location>
</feature>
<sequence length="302" mass="32498">MAPGGKEWLPDRCITTWTSRFSMTQYSDSPDKISLWNSKALRRLRALLVLAAIPTGNATAADATQAPTGILRAAYIVANVAQARHDPVTGTFTGVVADITRELGRKANVSVTIMPLPTAASVLDAVKNGSADIGFVAPNRDRSGVLFSQTYVLVQQSALVRADSPLASVKDLDRPGRTIGVNTDDTVGVWLQQHLNFAKVLATSDYTMQEPFRWLREGIVDAFAGGRQRLASRAGNEPELRMLPDNLFGVAQSIAVPSNRPERLALINTALDAMRDDGFLADSVRRSGIDGLTVAPAEMSKP</sequence>
<name>A0A367PPQ3_CUPNE</name>
<dbReference type="SMART" id="SM00062">
    <property type="entry name" value="PBPb"/>
    <property type="match status" value="1"/>
</dbReference>
<gene>
    <name evidence="3" type="ORF">DDK22_07745</name>
</gene>
<evidence type="ECO:0000256" key="1">
    <source>
        <dbReference type="ARBA" id="ARBA00022729"/>
    </source>
</evidence>
<organism evidence="3 4">
    <name type="scientific">Cupriavidus necator</name>
    <name type="common">Alcaligenes eutrophus</name>
    <name type="synonym">Ralstonia eutropha</name>
    <dbReference type="NCBI Taxonomy" id="106590"/>
    <lineage>
        <taxon>Bacteria</taxon>
        <taxon>Pseudomonadati</taxon>
        <taxon>Pseudomonadota</taxon>
        <taxon>Betaproteobacteria</taxon>
        <taxon>Burkholderiales</taxon>
        <taxon>Burkholderiaceae</taxon>
        <taxon>Cupriavidus</taxon>
    </lineage>
</organism>
<dbReference type="AlphaFoldDB" id="A0A367PPQ3"/>
<dbReference type="Gene3D" id="3.40.190.10">
    <property type="entry name" value="Periplasmic binding protein-like II"/>
    <property type="match status" value="2"/>
</dbReference>
<proteinExistence type="predicted"/>
<evidence type="ECO:0000313" key="4">
    <source>
        <dbReference type="Proteomes" id="UP000253501"/>
    </source>
</evidence>
<reference evidence="3 4" key="1">
    <citation type="submission" date="2018-04" db="EMBL/GenBank/DDBJ databases">
        <title>Cupriavidus necator CR12 genome sequencing and assembly.</title>
        <authorList>
            <person name="Ben Fekih I."/>
            <person name="Mazhar H.S."/>
            <person name="Bello S.K."/>
            <person name="Rensing C."/>
        </authorList>
    </citation>
    <scope>NUCLEOTIDE SEQUENCE [LARGE SCALE GENOMIC DNA]</scope>
    <source>
        <strain evidence="3 4">CR12</strain>
    </source>
</reference>
<dbReference type="EMBL" id="QDHA01000017">
    <property type="protein sequence ID" value="RCJ09006.1"/>
    <property type="molecule type" value="Genomic_DNA"/>
</dbReference>
<dbReference type="SUPFAM" id="SSF53850">
    <property type="entry name" value="Periplasmic binding protein-like II"/>
    <property type="match status" value="1"/>
</dbReference>
<dbReference type="PANTHER" id="PTHR35936:SF17">
    <property type="entry name" value="ARGININE-BINDING EXTRACELLULAR PROTEIN ARTP"/>
    <property type="match status" value="1"/>
</dbReference>
<evidence type="ECO:0000313" key="3">
    <source>
        <dbReference type="EMBL" id="RCJ09006.1"/>
    </source>
</evidence>
<evidence type="ECO:0000259" key="2">
    <source>
        <dbReference type="SMART" id="SM00062"/>
    </source>
</evidence>